<organism evidence="2 3">
    <name type="scientific">Aphis glycines</name>
    <name type="common">Soybean aphid</name>
    <dbReference type="NCBI Taxonomy" id="307491"/>
    <lineage>
        <taxon>Eukaryota</taxon>
        <taxon>Metazoa</taxon>
        <taxon>Ecdysozoa</taxon>
        <taxon>Arthropoda</taxon>
        <taxon>Hexapoda</taxon>
        <taxon>Insecta</taxon>
        <taxon>Pterygota</taxon>
        <taxon>Neoptera</taxon>
        <taxon>Paraneoptera</taxon>
        <taxon>Hemiptera</taxon>
        <taxon>Sternorrhyncha</taxon>
        <taxon>Aphidomorpha</taxon>
        <taxon>Aphidoidea</taxon>
        <taxon>Aphididae</taxon>
        <taxon>Aphidini</taxon>
        <taxon>Aphis</taxon>
        <taxon>Aphis</taxon>
    </lineage>
</organism>
<proteinExistence type="predicted"/>
<dbReference type="EMBL" id="VYZN01000004">
    <property type="protein sequence ID" value="KAE9543905.1"/>
    <property type="molecule type" value="Genomic_DNA"/>
</dbReference>
<accession>A0A6G0U465</accession>
<name>A0A6G0U465_APHGL</name>
<gene>
    <name evidence="2" type="ORF">AGLY_001883</name>
</gene>
<evidence type="ECO:0000256" key="1">
    <source>
        <dbReference type="SAM" id="Phobius"/>
    </source>
</evidence>
<comment type="caution">
    <text evidence="2">The sequence shown here is derived from an EMBL/GenBank/DDBJ whole genome shotgun (WGS) entry which is preliminary data.</text>
</comment>
<keyword evidence="1" id="KW-1133">Transmembrane helix</keyword>
<protein>
    <submittedName>
        <fullName evidence="2">Uncharacterized protein</fullName>
    </submittedName>
</protein>
<keyword evidence="1" id="KW-0812">Transmembrane</keyword>
<evidence type="ECO:0000313" key="3">
    <source>
        <dbReference type="Proteomes" id="UP000475862"/>
    </source>
</evidence>
<keyword evidence="3" id="KW-1185">Reference proteome</keyword>
<reference evidence="2 3" key="1">
    <citation type="submission" date="2019-08" db="EMBL/GenBank/DDBJ databases">
        <title>The genome of the soybean aphid Biotype 1, its phylome, world population structure and adaptation to the North American continent.</title>
        <authorList>
            <person name="Giordano R."/>
            <person name="Donthu R.K."/>
            <person name="Hernandez A.G."/>
            <person name="Wright C.L."/>
            <person name="Zimin A.V."/>
        </authorList>
    </citation>
    <scope>NUCLEOTIDE SEQUENCE [LARGE SCALE GENOMIC DNA]</scope>
    <source>
        <tissue evidence="2">Whole aphids</tissue>
    </source>
</reference>
<evidence type="ECO:0000313" key="2">
    <source>
        <dbReference type="EMBL" id="KAE9543905.1"/>
    </source>
</evidence>
<feature type="transmembrane region" description="Helical" evidence="1">
    <location>
        <begin position="400"/>
        <end position="425"/>
    </location>
</feature>
<dbReference type="AlphaFoldDB" id="A0A6G0U465"/>
<keyword evidence="1" id="KW-0472">Membrane</keyword>
<sequence>MSMNKKGISNFQVPNYDLYFFNNNKYLKLFKDQSLSLHDFTLITLFVPYIDTKWVPFCCTLGGEVDLGLGITYEELCIKFSRPKKFYRHFKKKFQKNLKFQLSINISKKLLEGKLMENLVYEHKKFMIFQLKNYLQIFAFSTDFLCCTQTYKKKKTHIIVKSIHSSLRSESNKGKDFIGQLYNDYSSWSTEKIVQRINSRDNNAKGIFCCMLGGTLIIKLDIPVNLNQIKNFIIYCNMYLYQIKSYMIKCFIGKFFKFNNTICSPVIALKVDILGVFEKSLLIKKKSYKTKGNNNTERTLITTLSVSGTNLVTAASLLKHGNSSLNTLKSVVLNVISDPTPVPHTTFVFCFIVTQLSIIVNVPSSDVLAKRLAKFKQTLTQLCPVSTSDTETHLFLQAEYIYLPVSLNSNTVTLILIAYILIIPFERPRAIIFMFGSGRKESAPIVVPGNIGGGCIALKRSAR</sequence>
<dbReference type="Proteomes" id="UP000475862">
    <property type="component" value="Unassembled WGS sequence"/>
</dbReference>